<organism evidence="4 5">
    <name type="scientific">Lampropedia hyalina DSM 16112</name>
    <dbReference type="NCBI Taxonomy" id="1122156"/>
    <lineage>
        <taxon>Bacteria</taxon>
        <taxon>Pseudomonadati</taxon>
        <taxon>Pseudomonadota</taxon>
        <taxon>Betaproteobacteria</taxon>
        <taxon>Burkholderiales</taxon>
        <taxon>Comamonadaceae</taxon>
        <taxon>Lampropedia</taxon>
    </lineage>
</organism>
<feature type="region of interest" description="Disordered" evidence="1">
    <location>
        <begin position="69"/>
        <end position="88"/>
    </location>
</feature>
<dbReference type="OrthoDB" id="8617634at2"/>
<gene>
    <name evidence="4" type="ORF">SAMN02745117_01754</name>
</gene>
<dbReference type="PANTHER" id="PTHR30273:SF2">
    <property type="entry name" value="PROTEIN FECR"/>
    <property type="match status" value="1"/>
</dbReference>
<feature type="domain" description="FecR N-terminal" evidence="3">
    <location>
        <begin position="14"/>
        <end position="53"/>
    </location>
</feature>
<sequence length="369" mass="40872">MTHDPSPPELNQIATDYFLRRREPDWSETDEAQLKQWLKASPHHTAIYAHVARTWASLAKVPRPVLASDAAAQAQPDGTSAGTSMPEPAVVPARASEFAWTAPPAGVRGTRQDERPPVAHGWLAHIFGRLAPVMLVLAVLGGAAGWYWWDTTPGYRQTIAHTAPQPYTLDLPDGSQIVVNTGSAIEVRYYPRRREVVLSSGEAFFQVMPDAQRPFTVDTGPSRVTVVGTAFNVRAAPPAMQVKVQEGIVQVQPDRTDPRRQAVLLRAGQGISIQEDGSQYAAIPTDADTVGDWRKGQLIFRQTPLQTVVEELQRYTRHPIRLARDQRLIALPVTGSAITHNPETFLQALPQLLPVRVQQRRGEWVISRR</sequence>
<dbReference type="Pfam" id="PF04773">
    <property type="entry name" value="FecR"/>
    <property type="match status" value="1"/>
</dbReference>
<dbReference type="InterPro" id="IPR006860">
    <property type="entry name" value="FecR"/>
</dbReference>
<dbReference type="EMBL" id="FQUZ01000019">
    <property type="protein sequence ID" value="SHF34262.1"/>
    <property type="molecule type" value="Genomic_DNA"/>
</dbReference>
<evidence type="ECO:0000256" key="1">
    <source>
        <dbReference type="SAM" id="MobiDB-lite"/>
    </source>
</evidence>
<keyword evidence="5" id="KW-1185">Reference proteome</keyword>
<dbReference type="AlphaFoldDB" id="A0A1M5AWE7"/>
<evidence type="ECO:0000313" key="5">
    <source>
        <dbReference type="Proteomes" id="UP000184327"/>
    </source>
</evidence>
<feature type="domain" description="FecR protein" evidence="2">
    <location>
        <begin position="168"/>
        <end position="249"/>
    </location>
</feature>
<dbReference type="InterPro" id="IPR032623">
    <property type="entry name" value="FecR_N"/>
</dbReference>
<proteinExistence type="predicted"/>
<protein>
    <submittedName>
        <fullName evidence="4">FecR family protein</fullName>
    </submittedName>
</protein>
<dbReference type="Pfam" id="PF16220">
    <property type="entry name" value="DUF4880"/>
    <property type="match status" value="1"/>
</dbReference>
<dbReference type="Gene3D" id="2.60.120.1440">
    <property type="match status" value="1"/>
</dbReference>
<dbReference type="Gene3D" id="3.55.50.30">
    <property type="match status" value="1"/>
</dbReference>
<name>A0A1M5AWE7_9BURK</name>
<evidence type="ECO:0000259" key="3">
    <source>
        <dbReference type="Pfam" id="PF16220"/>
    </source>
</evidence>
<dbReference type="STRING" id="1122156.SAMN02745117_01754"/>
<dbReference type="PANTHER" id="PTHR30273">
    <property type="entry name" value="PERIPLASMIC SIGNAL SENSOR AND SIGMA FACTOR ACTIVATOR FECR-RELATED"/>
    <property type="match status" value="1"/>
</dbReference>
<evidence type="ECO:0000259" key="2">
    <source>
        <dbReference type="Pfam" id="PF04773"/>
    </source>
</evidence>
<reference evidence="4 5" key="1">
    <citation type="submission" date="2016-11" db="EMBL/GenBank/DDBJ databases">
        <authorList>
            <person name="Jaros S."/>
            <person name="Januszkiewicz K."/>
            <person name="Wedrychowicz H."/>
        </authorList>
    </citation>
    <scope>NUCLEOTIDE SEQUENCE [LARGE SCALE GENOMIC DNA]</scope>
    <source>
        <strain evidence="4 5">DSM 16112</strain>
    </source>
</reference>
<dbReference type="RefSeq" id="WP_073356318.1">
    <property type="nucleotide sequence ID" value="NZ_FQUZ01000019.1"/>
</dbReference>
<dbReference type="InterPro" id="IPR012373">
    <property type="entry name" value="Ferrdict_sens_TM"/>
</dbReference>
<accession>A0A1M5AWE7</accession>
<dbReference type="GO" id="GO:0016989">
    <property type="term" value="F:sigma factor antagonist activity"/>
    <property type="evidence" value="ECO:0007669"/>
    <property type="project" value="TreeGrafter"/>
</dbReference>
<evidence type="ECO:0000313" key="4">
    <source>
        <dbReference type="EMBL" id="SHF34262.1"/>
    </source>
</evidence>
<dbReference type="Proteomes" id="UP000184327">
    <property type="component" value="Unassembled WGS sequence"/>
</dbReference>
<dbReference type="PIRSF" id="PIRSF018266">
    <property type="entry name" value="FecR"/>
    <property type="match status" value="1"/>
</dbReference>